<feature type="region of interest" description="Disordered" evidence="1">
    <location>
        <begin position="1"/>
        <end position="24"/>
    </location>
</feature>
<reference evidence="2 3" key="1">
    <citation type="journal article" date="2019" name="Environ. Microbiol.">
        <title>At the nexus of three kingdoms: the genome of the mycorrhizal fungus Gigaspora margarita provides insights into plant, endobacterial and fungal interactions.</title>
        <authorList>
            <person name="Venice F."/>
            <person name="Ghignone S."/>
            <person name="Salvioli di Fossalunga A."/>
            <person name="Amselem J."/>
            <person name="Novero M."/>
            <person name="Xianan X."/>
            <person name="Sedzielewska Toro K."/>
            <person name="Morin E."/>
            <person name="Lipzen A."/>
            <person name="Grigoriev I.V."/>
            <person name="Henrissat B."/>
            <person name="Martin F.M."/>
            <person name="Bonfante P."/>
        </authorList>
    </citation>
    <scope>NUCLEOTIDE SEQUENCE [LARGE SCALE GENOMIC DNA]</scope>
    <source>
        <strain evidence="2 3">BEG34</strain>
    </source>
</reference>
<sequence>MKNETSKNISMKFNGRRDRSDELKPEVDVEMNKQRVFNYYQKIKAERKINQDLMIDDKVDKGETKCNLETVTTRKDGTNKGIMNGVKTVNSIGCYYQQGTKVLIWMIKSSIEYT</sequence>
<feature type="compositionally biased region" description="Polar residues" evidence="1">
    <location>
        <begin position="1"/>
        <end position="11"/>
    </location>
</feature>
<dbReference type="AlphaFoldDB" id="A0A8H4AEF1"/>
<dbReference type="EMBL" id="WTPW01000722">
    <property type="protein sequence ID" value="KAF0485244.1"/>
    <property type="molecule type" value="Genomic_DNA"/>
</dbReference>
<organism evidence="2 3">
    <name type="scientific">Gigaspora margarita</name>
    <dbReference type="NCBI Taxonomy" id="4874"/>
    <lineage>
        <taxon>Eukaryota</taxon>
        <taxon>Fungi</taxon>
        <taxon>Fungi incertae sedis</taxon>
        <taxon>Mucoromycota</taxon>
        <taxon>Glomeromycotina</taxon>
        <taxon>Glomeromycetes</taxon>
        <taxon>Diversisporales</taxon>
        <taxon>Gigasporaceae</taxon>
        <taxon>Gigaspora</taxon>
    </lineage>
</organism>
<proteinExistence type="predicted"/>
<feature type="compositionally biased region" description="Basic and acidic residues" evidence="1">
    <location>
        <begin position="15"/>
        <end position="24"/>
    </location>
</feature>
<keyword evidence="3" id="KW-1185">Reference proteome</keyword>
<protein>
    <submittedName>
        <fullName evidence="2">Uncharacterized protein</fullName>
    </submittedName>
</protein>
<comment type="caution">
    <text evidence="2">The sequence shown here is derived from an EMBL/GenBank/DDBJ whole genome shotgun (WGS) entry which is preliminary data.</text>
</comment>
<accession>A0A8H4AEF1</accession>
<evidence type="ECO:0000313" key="2">
    <source>
        <dbReference type="EMBL" id="KAF0485244.1"/>
    </source>
</evidence>
<evidence type="ECO:0000313" key="3">
    <source>
        <dbReference type="Proteomes" id="UP000439903"/>
    </source>
</evidence>
<evidence type="ECO:0000256" key="1">
    <source>
        <dbReference type="SAM" id="MobiDB-lite"/>
    </source>
</evidence>
<gene>
    <name evidence="2" type="ORF">F8M41_022853</name>
</gene>
<dbReference type="Proteomes" id="UP000439903">
    <property type="component" value="Unassembled WGS sequence"/>
</dbReference>
<name>A0A8H4AEF1_GIGMA</name>